<dbReference type="OrthoDB" id="4347at2759"/>
<dbReference type="PANTHER" id="PTHR28110:SF1">
    <property type="entry name" value="TRANSMEMBRANE PROTEIN"/>
    <property type="match status" value="1"/>
</dbReference>
<evidence type="ECO:0000313" key="2">
    <source>
        <dbReference type="Proteomes" id="UP000095038"/>
    </source>
</evidence>
<dbReference type="STRING" id="1344418.A0A1D2VIR0"/>
<name>A0A1D2VIR0_9ASCO</name>
<evidence type="ECO:0000313" key="1">
    <source>
        <dbReference type="EMBL" id="ODV61377.1"/>
    </source>
</evidence>
<organism evidence="1 2">
    <name type="scientific">Ascoidea rubescens DSM 1968</name>
    <dbReference type="NCBI Taxonomy" id="1344418"/>
    <lineage>
        <taxon>Eukaryota</taxon>
        <taxon>Fungi</taxon>
        <taxon>Dikarya</taxon>
        <taxon>Ascomycota</taxon>
        <taxon>Saccharomycotina</taxon>
        <taxon>Saccharomycetes</taxon>
        <taxon>Ascoideaceae</taxon>
        <taxon>Ascoidea</taxon>
    </lineage>
</organism>
<dbReference type="InterPro" id="IPR055323">
    <property type="entry name" value="C57A10.07/YOR238W"/>
</dbReference>
<proteinExistence type="predicted"/>
<dbReference type="EMBL" id="KV454479">
    <property type="protein sequence ID" value="ODV61377.1"/>
    <property type="molecule type" value="Genomic_DNA"/>
</dbReference>
<dbReference type="AlphaFoldDB" id="A0A1D2VIR0"/>
<protein>
    <recommendedName>
        <fullName evidence="3">DUF218 domain-containing protein</fullName>
    </recommendedName>
</protein>
<accession>A0A1D2VIR0</accession>
<dbReference type="GeneID" id="30964153"/>
<dbReference type="RefSeq" id="XP_020047684.1">
    <property type="nucleotide sequence ID" value="XM_020190517.1"/>
</dbReference>
<reference evidence="2" key="1">
    <citation type="submission" date="2016-05" db="EMBL/GenBank/DDBJ databases">
        <title>Comparative genomics of biotechnologically important yeasts.</title>
        <authorList>
            <consortium name="DOE Joint Genome Institute"/>
            <person name="Riley R."/>
            <person name="Haridas S."/>
            <person name="Wolfe K.H."/>
            <person name="Lopes M.R."/>
            <person name="Hittinger C.T."/>
            <person name="Goker M."/>
            <person name="Salamov A."/>
            <person name="Wisecaver J."/>
            <person name="Long T.M."/>
            <person name="Aerts A.L."/>
            <person name="Barry K."/>
            <person name="Choi C."/>
            <person name="Clum A."/>
            <person name="Coughlan A.Y."/>
            <person name="Deshpande S."/>
            <person name="Douglass A.P."/>
            <person name="Hanson S.J."/>
            <person name="Klenk H.-P."/>
            <person name="Labutti K."/>
            <person name="Lapidus A."/>
            <person name="Lindquist E."/>
            <person name="Lipzen A."/>
            <person name="Meier-Kolthoff J.P."/>
            <person name="Ohm R.A."/>
            <person name="Otillar R.P."/>
            <person name="Pangilinan J."/>
            <person name="Peng Y."/>
            <person name="Rokas A."/>
            <person name="Rosa C.A."/>
            <person name="Scheuner C."/>
            <person name="Sibirny A.A."/>
            <person name="Slot J.C."/>
            <person name="Stielow J.B."/>
            <person name="Sun H."/>
            <person name="Kurtzman C.P."/>
            <person name="Blackwell M."/>
            <person name="Grigoriev I.V."/>
            <person name="Jeffries T.W."/>
        </authorList>
    </citation>
    <scope>NUCLEOTIDE SEQUENCE [LARGE SCALE GENOMIC DNA]</scope>
    <source>
        <strain evidence="2">DSM 1968</strain>
    </source>
</reference>
<dbReference type="InParanoid" id="A0A1D2VIR0"/>
<keyword evidence="2" id="KW-1185">Reference proteome</keyword>
<dbReference type="PANTHER" id="PTHR28110">
    <property type="entry name" value="TRANSMEMBRANE PROTEIN"/>
    <property type="match status" value="1"/>
</dbReference>
<sequence length="276" mass="32030">MNSKKYSQISRLIILPCHAIYKGFGAGDSHVDWYMEDFQKQSNDNEVWLLQIERALDLLQASKGSILIISGGKTKKNIGPISEAFSYFNLIAQNNLLQNNENLINRILVEEYARDSFENLLFSIARFNEATNSYPSKITIIGYDFKKRRFLDNHVKALRFPIENVNYIGIDPSLVHDADDNHDNERSISMNEKFVQELNQLEYENAVRLFEEDPFGCGEKLMRKKIKRNPYNSIHPYYISNPVLYPLLNYCDLSSRLSDSQLFANIPWAKNTKLSR</sequence>
<dbReference type="Proteomes" id="UP000095038">
    <property type="component" value="Unassembled WGS sequence"/>
</dbReference>
<gene>
    <name evidence="1" type="ORF">ASCRUDRAFT_34395</name>
</gene>
<dbReference type="GO" id="GO:0005737">
    <property type="term" value="C:cytoplasm"/>
    <property type="evidence" value="ECO:0007669"/>
    <property type="project" value="TreeGrafter"/>
</dbReference>
<dbReference type="FunCoup" id="A0A1D2VIR0">
    <property type="interactions" value="52"/>
</dbReference>
<evidence type="ECO:0008006" key="3">
    <source>
        <dbReference type="Google" id="ProtNLM"/>
    </source>
</evidence>